<proteinExistence type="predicted"/>
<dbReference type="AlphaFoldDB" id="A0A4D7QLV1"/>
<dbReference type="KEGG" id="paqt:E8L99_21755"/>
<dbReference type="InterPro" id="IPR029069">
    <property type="entry name" value="HotDog_dom_sf"/>
</dbReference>
<protein>
    <submittedName>
        <fullName evidence="2">Beta-hydroxyacyl-ACP dehydratase</fullName>
    </submittedName>
</protein>
<keyword evidence="1" id="KW-0456">Lyase</keyword>
<dbReference type="CDD" id="cd01288">
    <property type="entry name" value="FabZ"/>
    <property type="match status" value="1"/>
</dbReference>
<evidence type="ECO:0000313" key="2">
    <source>
        <dbReference type="EMBL" id="QCK88195.1"/>
    </source>
</evidence>
<dbReference type="EMBL" id="CP039865">
    <property type="protein sequence ID" value="QCK88195.1"/>
    <property type="molecule type" value="Genomic_DNA"/>
</dbReference>
<dbReference type="Proteomes" id="UP000298588">
    <property type="component" value="Chromosome"/>
</dbReference>
<name>A0A4D7QLV1_9HYPH</name>
<reference evidence="2 3" key="1">
    <citation type="submission" date="2019-04" db="EMBL/GenBank/DDBJ databases">
        <title>Phreatobacter aquaticus sp. nov.</title>
        <authorList>
            <person name="Choi A."/>
            <person name="Baek K."/>
        </authorList>
    </citation>
    <scope>NUCLEOTIDE SEQUENCE [LARGE SCALE GENOMIC DNA]</scope>
    <source>
        <strain evidence="2 3">NMCR1094</strain>
    </source>
</reference>
<evidence type="ECO:0000256" key="1">
    <source>
        <dbReference type="ARBA" id="ARBA00023239"/>
    </source>
</evidence>
<dbReference type="SUPFAM" id="SSF54637">
    <property type="entry name" value="Thioesterase/thiol ester dehydrase-isomerase"/>
    <property type="match status" value="1"/>
</dbReference>
<dbReference type="Gene3D" id="3.10.129.10">
    <property type="entry name" value="Hotdog Thioesterase"/>
    <property type="match status" value="1"/>
</dbReference>
<dbReference type="OrthoDB" id="9812462at2"/>
<dbReference type="PANTHER" id="PTHR30272:SF1">
    <property type="entry name" value="3-HYDROXYACYL-[ACYL-CARRIER-PROTEIN] DEHYDRATASE"/>
    <property type="match status" value="1"/>
</dbReference>
<dbReference type="InterPro" id="IPR013114">
    <property type="entry name" value="FabA_FabZ"/>
</dbReference>
<keyword evidence="3" id="KW-1185">Reference proteome</keyword>
<organism evidence="2 3">
    <name type="scientific">Phreatobacter aquaticus</name>
    <dbReference type="NCBI Taxonomy" id="2570229"/>
    <lineage>
        <taxon>Bacteria</taxon>
        <taxon>Pseudomonadati</taxon>
        <taxon>Pseudomonadota</taxon>
        <taxon>Alphaproteobacteria</taxon>
        <taxon>Hyphomicrobiales</taxon>
        <taxon>Phreatobacteraceae</taxon>
        <taxon>Phreatobacter</taxon>
    </lineage>
</organism>
<evidence type="ECO:0000313" key="3">
    <source>
        <dbReference type="Proteomes" id="UP000298588"/>
    </source>
</evidence>
<dbReference type="PANTHER" id="PTHR30272">
    <property type="entry name" value="3-HYDROXYACYL-[ACYL-CARRIER-PROTEIN] DEHYDRATASE"/>
    <property type="match status" value="1"/>
</dbReference>
<dbReference type="RefSeq" id="WP_137101523.1">
    <property type="nucleotide sequence ID" value="NZ_CP039865.1"/>
</dbReference>
<gene>
    <name evidence="2" type="ORF">E8L99_21755</name>
</gene>
<dbReference type="Pfam" id="PF07977">
    <property type="entry name" value="FabA"/>
    <property type="match status" value="1"/>
</dbReference>
<dbReference type="GO" id="GO:0016829">
    <property type="term" value="F:lyase activity"/>
    <property type="evidence" value="ECO:0007669"/>
    <property type="project" value="UniProtKB-KW"/>
</dbReference>
<sequence>MRLETFQMITRVIAFDAQAKTLSAAADVPAESPVFEGHFPGFPLLPGVLMIEAMAQTSGWLILGMNGITAMPFLVGANNAKMRDFVPPSTPLEVHATLIGDGSGYAVTKAHITRDGKKIAEAEIRFAVKAFPDPKFAQMIREWGGRLQFPFDQLETA</sequence>
<accession>A0A4D7QLV1</accession>